<accession>A0A0V8HMC6</accession>
<protein>
    <recommendedName>
        <fullName evidence="4">LysM domain-containing protein</fullName>
    </recommendedName>
</protein>
<dbReference type="Proteomes" id="UP000181997">
    <property type="component" value="Unassembled WGS sequence"/>
</dbReference>
<evidence type="ECO:0008006" key="4">
    <source>
        <dbReference type="Google" id="ProtNLM"/>
    </source>
</evidence>
<evidence type="ECO:0000256" key="1">
    <source>
        <dbReference type="SAM" id="MobiDB-lite"/>
    </source>
</evidence>
<feature type="region of interest" description="Disordered" evidence="1">
    <location>
        <begin position="41"/>
        <end position="60"/>
    </location>
</feature>
<dbReference type="RefSeq" id="WP_058297799.1">
    <property type="nucleotide sequence ID" value="NZ_FMAU01000001.1"/>
</dbReference>
<dbReference type="AlphaFoldDB" id="A0A0V8HMC6"/>
<dbReference type="EMBL" id="FMAU01000001">
    <property type="protein sequence ID" value="SCB88467.1"/>
    <property type="molecule type" value="Genomic_DNA"/>
</dbReference>
<gene>
    <name evidence="2" type="ORF">GA0061094_1161</name>
</gene>
<reference evidence="3" key="1">
    <citation type="submission" date="2016-08" db="EMBL/GenBank/DDBJ databases">
        <authorList>
            <person name="Varghese N."/>
            <person name="Submissions Spin"/>
        </authorList>
    </citation>
    <scope>NUCLEOTIDE SEQUENCE [LARGE SCALE GENOMIC DNA]</scope>
    <source>
        <strain evidence="3">SGD-1123</strain>
    </source>
</reference>
<proteinExistence type="predicted"/>
<keyword evidence="3" id="KW-1185">Reference proteome</keyword>
<sequence>MKRMFIFFGIIILLYSVYYDLNKGTLNLLTEKHSTVVTARPQKMEKEDVESVPLPSGPDVSQKYVEKEIKPGDTVLSLVEESLQGRLPVSIEQVVSDFEELNDTTPGKIQIGRTYKIPLYAD</sequence>
<organism evidence="2 3">
    <name type="scientific">[Bacillus] enclensis</name>
    <dbReference type="NCBI Taxonomy" id="1402860"/>
    <lineage>
        <taxon>Bacteria</taxon>
        <taxon>Bacillati</taxon>
        <taxon>Bacillota</taxon>
        <taxon>Bacilli</taxon>
        <taxon>Bacillales</taxon>
        <taxon>Bacillaceae</taxon>
        <taxon>Rossellomorea</taxon>
    </lineage>
</organism>
<evidence type="ECO:0000313" key="2">
    <source>
        <dbReference type="EMBL" id="SCB88467.1"/>
    </source>
</evidence>
<dbReference type="OrthoDB" id="2691912at2"/>
<name>A0A0V8HMC6_9BACI</name>
<evidence type="ECO:0000313" key="3">
    <source>
        <dbReference type="Proteomes" id="UP000181997"/>
    </source>
</evidence>